<sequence>METQGREPLDAEKRACVQQVLDHFPDMSLTFIASIVGPFEHNAKRVIDHIKTQQNLGNEYPREQTELTTKLKEGSVEDQWTQKQRLFADPNRPAERAGSPAYEMTQTMLAGDFPYVPMKSLVEILSNHKNHLYPTYIATMEIVSNNMFKGAPLPWVGKTYPSPLAKRYEDKTLVATLSSSQDPTEHSLILELLLCRLVKGQQSLRLFMQLNIRSRDIISLQQTMASGRVHECESCFAEYPLNRLIHCDGHHPHLFCPKCCATNAETQISQSKHELRCMSIEDCSAGFSVGEQAKYLSADHIKALGRIEKDYAV</sequence>
<name>A0A430M3T5_9HYPO</name>
<dbReference type="EMBL" id="MIKF01000024">
    <property type="protein sequence ID" value="RTE82653.1"/>
    <property type="molecule type" value="Genomic_DNA"/>
</dbReference>
<comment type="caution">
    <text evidence="1">The sequence shown here is derived from an EMBL/GenBank/DDBJ whole genome shotgun (WGS) entry which is preliminary data.</text>
</comment>
<protein>
    <submittedName>
        <fullName evidence="1">Uncharacterized protein</fullName>
    </submittedName>
</protein>
<evidence type="ECO:0000313" key="1">
    <source>
        <dbReference type="EMBL" id="RTE82653.1"/>
    </source>
</evidence>
<dbReference type="CDD" id="cd16630">
    <property type="entry name" value="RING-HC_RBR_RNF216"/>
    <property type="match status" value="1"/>
</dbReference>
<reference evidence="1 2" key="1">
    <citation type="submission" date="2017-06" db="EMBL/GenBank/DDBJ databases">
        <title>Comparative genomic analysis of Ambrosia Fusariam Clade fungi.</title>
        <authorList>
            <person name="Stajich J.E."/>
            <person name="Carrillo J."/>
            <person name="Kijimoto T."/>
            <person name="Eskalen A."/>
            <person name="O'Donnell K."/>
            <person name="Kasson M."/>
        </authorList>
    </citation>
    <scope>NUCLEOTIDE SEQUENCE [LARGE SCALE GENOMIC DNA]</scope>
    <source>
        <strain evidence="1 2">UCR1854</strain>
    </source>
</reference>
<gene>
    <name evidence="1" type="ORF">BHE90_002772</name>
</gene>
<proteinExistence type="predicted"/>
<keyword evidence="2" id="KW-1185">Reference proteome</keyword>
<dbReference type="InterPro" id="IPR013083">
    <property type="entry name" value="Znf_RING/FYVE/PHD"/>
</dbReference>
<dbReference type="Gene3D" id="3.30.40.10">
    <property type="entry name" value="Zinc/RING finger domain, C3HC4 (zinc finger)"/>
    <property type="match status" value="1"/>
</dbReference>
<dbReference type="InterPro" id="IPR047544">
    <property type="entry name" value="RING-HC_RBR_RNF216"/>
</dbReference>
<accession>A0A430M3T5</accession>
<evidence type="ECO:0000313" key="2">
    <source>
        <dbReference type="Proteomes" id="UP000287124"/>
    </source>
</evidence>
<dbReference type="Proteomes" id="UP000287124">
    <property type="component" value="Unassembled WGS sequence"/>
</dbReference>
<organism evidence="1 2">
    <name type="scientific">Fusarium euwallaceae</name>
    <dbReference type="NCBI Taxonomy" id="1147111"/>
    <lineage>
        <taxon>Eukaryota</taxon>
        <taxon>Fungi</taxon>
        <taxon>Dikarya</taxon>
        <taxon>Ascomycota</taxon>
        <taxon>Pezizomycotina</taxon>
        <taxon>Sordariomycetes</taxon>
        <taxon>Hypocreomycetidae</taxon>
        <taxon>Hypocreales</taxon>
        <taxon>Nectriaceae</taxon>
        <taxon>Fusarium</taxon>
        <taxon>Fusarium solani species complex</taxon>
    </lineage>
</organism>
<dbReference type="AlphaFoldDB" id="A0A430M3T5"/>